<dbReference type="PANTHER" id="PTHR44917">
    <property type="entry name" value="PROTEIN HIGH CHLOROPHYLL FLUORESCENT 107"/>
    <property type="match status" value="1"/>
</dbReference>
<dbReference type="Gene3D" id="1.25.40.10">
    <property type="entry name" value="Tetratricopeptide repeat domain"/>
    <property type="match status" value="5"/>
</dbReference>
<dbReference type="SUPFAM" id="SSF48452">
    <property type="entry name" value="TPR-like"/>
    <property type="match status" value="4"/>
</dbReference>
<evidence type="ECO:0000256" key="1">
    <source>
        <dbReference type="PROSITE-ProRule" id="PRU00339"/>
    </source>
</evidence>
<dbReference type="Proteomes" id="UP000247409">
    <property type="component" value="Unassembled WGS sequence"/>
</dbReference>
<dbReference type="PANTHER" id="PTHR44917:SF1">
    <property type="entry name" value="PROTEIN HIGH CHLOROPHYLL FLUORESCENT 107"/>
    <property type="match status" value="1"/>
</dbReference>
<comment type="caution">
    <text evidence="2">The sequence shown here is derived from an EMBL/GenBank/DDBJ whole genome shotgun (WGS) entry which is preliminary data.</text>
</comment>
<sequence>MNNVSSSRLTRSSSSKFASRAAVAASINWPALSRRANATLSNLRSTVDSPSFESALRARIAQDDQNPFLWHALAKHLAIDRTDVNAAISVLQTAIRRVPPGSRGGLFEAWGTMEHRRGNSHLALRIYADALHTDPYAALFVSLAVIQLKLHLIDDARRTLRDASVAFPSYAPIWRAWAYLETQHGPIQDALQKWRTALRKDPSNARAWNTYINAERRSGASQTRLATLLNDAISNCPKNTQLHLSLARVEEKRKGFRAARAVLFPLHTQDDLQVLRQLGRIDFETRNFDSGRAFFRRAADIESASATDFRNGKRRTKRRTVKSLHAWAHMEVRTAHTNRAKALLQEAISVCETDSGVWRAVAEIESRNRNYDKARAAFEKALAIDPNDPRIVLAYGRTEALAGNLKRAESLIESVSKMGSNRKTPLFSTGLKENAVADEIFEDDTSASRFKASQSDEEDSRDMTLTPHMLATTLKERAMLAFRDGRLDDSISLLNRATEVNPSAEANWRLLAAHTIRRHGMPHARAVYQKALKKVNPRCVPKVLHWWGQDERTAGHIDEARQLFVKATENNPRYMAPWVSWGLLEKSQNNLERACKIFEEAATRAEEEGIKAPYLFQTWGRIEELQRGRPDAAAEIFSRGVRIAPGSGSLWGSWGLLEHRRGNHEKARDMFRAATSAEPSIGSAWHSWALLEASRCNYGYARQLFQMGHENDPANASLLTSWALLEGKEIGNVAKGRDLYELAVKSDPLHAPAWHSWGCLEMNAGNIVRAKELLSKASQVRKDDPSAWHTLGVLEAEHNDNEREAIKNWKKALDASPGHSLTYQSWAVFLARKGRMGYSREIFKEGIEKAGSRAPDKAMLLQAWASAEQKNDNLDKARELLNKSIEADKRRAESWQLLAGLARRRGLRDEARELYRSGVYAASGSPSLPLLYLSWGSLEAEDGEVKRAREVFESGINKCPSNRELWKAYAAFEEQRGNPSRAKELEEEIERLFVRRELGTMVW</sequence>
<evidence type="ECO:0000313" key="3">
    <source>
        <dbReference type="Proteomes" id="UP000247409"/>
    </source>
</evidence>
<keyword evidence="3" id="KW-1185">Reference proteome</keyword>
<dbReference type="Pfam" id="PF13428">
    <property type="entry name" value="TPR_14"/>
    <property type="match status" value="1"/>
</dbReference>
<reference evidence="2 3" key="1">
    <citation type="journal article" date="2018" name="Mol. Biol. Evol.">
        <title>Analysis of the draft genome of the red seaweed Gracilariopsis chorda provides insights into genome size evolution in Rhodophyta.</title>
        <authorList>
            <person name="Lee J."/>
            <person name="Yang E.C."/>
            <person name="Graf L."/>
            <person name="Yang J.H."/>
            <person name="Qiu H."/>
            <person name="Zel Zion U."/>
            <person name="Chan C.X."/>
            <person name="Stephens T.G."/>
            <person name="Weber A.P.M."/>
            <person name="Boo G.H."/>
            <person name="Boo S.M."/>
            <person name="Kim K.M."/>
            <person name="Shin Y."/>
            <person name="Jung M."/>
            <person name="Lee S.J."/>
            <person name="Yim H.S."/>
            <person name="Lee J.H."/>
            <person name="Bhattacharya D."/>
            <person name="Yoon H.S."/>
        </authorList>
    </citation>
    <scope>NUCLEOTIDE SEQUENCE [LARGE SCALE GENOMIC DNA]</scope>
    <source>
        <strain evidence="2 3">SKKU-2015</strain>
        <tissue evidence="2">Whole body</tissue>
    </source>
</reference>
<organism evidence="2 3">
    <name type="scientific">Gracilariopsis chorda</name>
    <dbReference type="NCBI Taxonomy" id="448386"/>
    <lineage>
        <taxon>Eukaryota</taxon>
        <taxon>Rhodophyta</taxon>
        <taxon>Florideophyceae</taxon>
        <taxon>Rhodymeniophycidae</taxon>
        <taxon>Gracilariales</taxon>
        <taxon>Gracilariaceae</taxon>
        <taxon>Gracilariopsis</taxon>
    </lineage>
</organism>
<dbReference type="GO" id="GO:0003729">
    <property type="term" value="F:mRNA binding"/>
    <property type="evidence" value="ECO:0007669"/>
    <property type="project" value="InterPro"/>
</dbReference>
<dbReference type="OrthoDB" id="541719at2759"/>
<protein>
    <submittedName>
        <fullName evidence="2">PsbB mRNA maturation factor Mbb1, chloroplastic</fullName>
    </submittedName>
</protein>
<dbReference type="SMART" id="SM00028">
    <property type="entry name" value="TPR"/>
    <property type="match status" value="13"/>
</dbReference>
<accession>A0A2V3IHQ5</accession>
<proteinExistence type="predicted"/>
<gene>
    <name evidence="2" type="ORF">BWQ96_08713</name>
</gene>
<dbReference type="SMART" id="SM00386">
    <property type="entry name" value="HAT"/>
    <property type="match status" value="14"/>
</dbReference>
<dbReference type="Pfam" id="PF14559">
    <property type="entry name" value="TPR_19"/>
    <property type="match status" value="1"/>
</dbReference>
<dbReference type="AlphaFoldDB" id="A0A2V3IHQ5"/>
<name>A0A2V3IHQ5_9FLOR</name>
<dbReference type="InterPro" id="IPR011990">
    <property type="entry name" value="TPR-like_helical_dom_sf"/>
</dbReference>
<dbReference type="EMBL" id="NBIV01000209">
    <property type="protein sequence ID" value="PXF41568.1"/>
    <property type="molecule type" value="Genomic_DNA"/>
</dbReference>
<dbReference type="InterPro" id="IPR003107">
    <property type="entry name" value="HAT"/>
</dbReference>
<dbReference type="InterPro" id="IPR019734">
    <property type="entry name" value="TPR_rpt"/>
</dbReference>
<dbReference type="STRING" id="448386.A0A2V3IHQ5"/>
<dbReference type="Pfam" id="PF13432">
    <property type="entry name" value="TPR_16"/>
    <property type="match status" value="4"/>
</dbReference>
<dbReference type="GO" id="GO:0006397">
    <property type="term" value="P:mRNA processing"/>
    <property type="evidence" value="ECO:0007669"/>
    <property type="project" value="InterPro"/>
</dbReference>
<dbReference type="PROSITE" id="PS50005">
    <property type="entry name" value="TPR"/>
    <property type="match status" value="1"/>
</dbReference>
<keyword evidence="1" id="KW-0802">TPR repeat</keyword>
<feature type="repeat" description="TPR" evidence="1">
    <location>
        <begin position="355"/>
        <end position="388"/>
    </location>
</feature>
<evidence type="ECO:0000313" key="2">
    <source>
        <dbReference type="EMBL" id="PXF41568.1"/>
    </source>
</evidence>
<dbReference type="InterPro" id="IPR044624">
    <property type="entry name" value="Mbb1-like"/>
</dbReference>